<comment type="similarity">
    <text evidence="4 14">Belongs to the glycosyltransferase 2 family. GalNAc-T subfamily.</text>
</comment>
<keyword evidence="8" id="KW-0735">Signal-anchor</keyword>
<evidence type="ECO:0000256" key="5">
    <source>
        <dbReference type="ARBA" id="ARBA00012644"/>
    </source>
</evidence>
<dbReference type="Pfam" id="PF00652">
    <property type="entry name" value="Ricin_B_lectin"/>
    <property type="match status" value="1"/>
</dbReference>
<accession>A0ABP0G615</accession>
<evidence type="ECO:0000256" key="13">
    <source>
        <dbReference type="ARBA" id="ARBA00023211"/>
    </source>
</evidence>
<dbReference type="CDD" id="cd23435">
    <property type="entry name" value="beta-trefoil_Ricin_GALNT3-like"/>
    <property type="match status" value="1"/>
</dbReference>
<keyword evidence="6" id="KW-0812">Transmembrane</keyword>
<keyword evidence="7 14" id="KW-0430">Lectin</keyword>
<evidence type="ECO:0000256" key="3">
    <source>
        <dbReference type="ARBA" id="ARBA00004922"/>
    </source>
</evidence>
<dbReference type="PROSITE" id="PS50231">
    <property type="entry name" value="RICIN_B_LECTIN"/>
    <property type="match status" value="1"/>
</dbReference>
<evidence type="ECO:0000256" key="11">
    <source>
        <dbReference type="ARBA" id="ARBA00023136"/>
    </source>
</evidence>
<evidence type="ECO:0000256" key="2">
    <source>
        <dbReference type="ARBA" id="ARBA00004323"/>
    </source>
</evidence>
<comment type="caution">
    <text evidence="16">The sequence shown here is derived from an EMBL/GenBank/DDBJ whole genome shotgun (WGS) entry which is preliminary data.</text>
</comment>
<name>A0ABP0G615_CLALP</name>
<dbReference type="InterPro" id="IPR045885">
    <property type="entry name" value="GalNAc-T"/>
</dbReference>
<dbReference type="PANTHER" id="PTHR11675">
    <property type="entry name" value="N-ACETYLGALACTOSAMINYLTRANSFERASE"/>
    <property type="match status" value="1"/>
</dbReference>
<sequence>MMRALTRYVPRKYRTTVLRVALATTAFIGLCLLMSGDQSLTGTGREDESLFRFDYEENGDLGLDETKFLYGGDDDSQQAVAPAQHRAENAEKLAGKEAGSNFTLEPLLDPKVYEYFNDEELRPWFEKPAPNPAGAGEYGKAFRVAASNDEISRKVKQGWEKHAFNHYACDQISLHRHIQDNRDKECRERRWRKPIPTTSVIIIFHNEAWCALLRTVHSVLETSPKVALKEIILVDDASTFDDLKKQLDDYVKDLQIVNIIRLPERAGLIRARLAGAGAAEGDVLTFLDSHCECAPNWLEPLLERIAEDPTRVVCPVIEVIDADTFAMSLTPARHVPIGAFGWGLEFRWATQPGNKGMEIQKRKRDETFTTPVMAGAAFTIKKDYFNDIGLYDLAMDGIGSENIELSFRVWICGGSVEINPCSRVGHIGRKRKPHQRGGEEDAVIRNKMTIAETWMDQYKWMFYRRTPRARQLEIPDVSERKAFLEGMGCGNFEWFMTEVYPDLYIVPYKEIILHGEIRCSSNEVYCLESNNIHGNPGSVVDITRCRGTGKGQYYELTDEGEIRQNTISELCLTAHGCEVWTEKCRHPWHDVPESQKWILLPDGHIYHPQTNLCLTANIKKLSATLLKCVKQGTSQLWKLGQQDGYEEDHSEDGALVGEILEAIIVPKRTNTTTAPNDNGKEAV</sequence>
<keyword evidence="11" id="KW-0472">Membrane</keyword>
<evidence type="ECO:0000256" key="4">
    <source>
        <dbReference type="ARBA" id="ARBA00005680"/>
    </source>
</evidence>
<keyword evidence="13 14" id="KW-0464">Manganese</keyword>
<dbReference type="Proteomes" id="UP001642483">
    <property type="component" value="Unassembled WGS sequence"/>
</dbReference>
<comment type="subcellular location">
    <subcellularLocation>
        <location evidence="2 14">Golgi apparatus membrane</location>
        <topology evidence="2 14">Single-pass type II membrane protein</topology>
    </subcellularLocation>
</comment>
<dbReference type="SMART" id="SM00458">
    <property type="entry name" value="RICIN"/>
    <property type="match status" value="1"/>
</dbReference>
<comment type="cofactor">
    <cofactor evidence="1 14">
        <name>Mn(2+)</name>
        <dbReference type="ChEBI" id="CHEBI:29035"/>
    </cofactor>
</comment>
<dbReference type="Pfam" id="PF00535">
    <property type="entry name" value="Glycos_transf_2"/>
    <property type="match status" value="1"/>
</dbReference>
<evidence type="ECO:0000256" key="12">
    <source>
        <dbReference type="ARBA" id="ARBA00023157"/>
    </source>
</evidence>
<evidence type="ECO:0000256" key="9">
    <source>
        <dbReference type="ARBA" id="ARBA00022989"/>
    </source>
</evidence>
<dbReference type="CDD" id="cd02510">
    <property type="entry name" value="pp-GalNAc-T"/>
    <property type="match status" value="1"/>
</dbReference>
<keyword evidence="12 14" id="KW-1015">Disulfide bond</keyword>
<dbReference type="SUPFAM" id="SSF50370">
    <property type="entry name" value="Ricin B-like lectins"/>
    <property type="match status" value="1"/>
</dbReference>
<comment type="pathway">
    <text evidence="3 14">Protein modification; protein glycosylation.</text>
</comment>
<dbReference type="PANTHER" id="PTHR11675:SF131">
    <property type="entry name" value="POLYPEPTIDE N-ACETYLGALACTOSAMINYLTRANSFERASE 9-RELATED"/>
    <property type="match status" value="1"/>
</dbReference>
<evidence type="ECO:0000256" key="14">
    <source>
        <dbReference type="RuleBase" id="RU361242"/>
    </source>
</evidence>
<reference evidence="16 17" key="1">
    <citation type="submission" date="2024-02" db="EMBL/GenBank/DDBJ databases">
        <authorList>
            <person name="Daric V."/>
            <person name="Darras S."/>
        </authorList>
    </citation>
    <scope>NUCLEOTIDE SEQUENCE [LARGE SCALE GENOMIC DNA]</scope>
</reference>
<dbReference type="Gene3D" id="2.80.10.50">
    <property type="match status" value="1"/>
</dbReference>
<organism evidence="16 17">
    <name type="scientific">Clavelina lepadiformis</name>
    <name type="common">Light-bulb sea squirt</name>
    <name type="synonym">Ascidia lepadiformis</name>
    <dbReference type="NCBI Taxonomy" id="159417"/>
    <lineage>
        <taxon>Eukaryota</taxon>
        <taxon>Metazoa</taxon>
        <taxon>Chordata</taxon>
        <taxon>Tunicata</taxon>
        <taxon>Ascidiacea</taxon>
        <taxon>Aplousobranchia</taxon>
        <taxon>Clavelinidae</taxon>
        <taxon>Clavelina</taxon>
    </lineage>
</organism>
<evidence type="ECO:0000256" key="10">
    <source>
        <dbReference type="ARBA" id="ARBA00023034"/>
    </source>
</evidence>
<keyword evidence="10 14" id="KW-0333">Golgi apparatus</keyword>
<keyword evidence="9" id="KW-1133">Transmembrane helix</keyword>
<evidence type="ECO:0000256" key="6">
    <source>
        <dbReference type="ARBA" id="ARBA00022692"/>
    </source>
</evidence>
<feature type="domain" description="Ricin B lectin" evidence="15">
    <location>
        <begin position="509"/>
        <end position="640"/>
    </location>
</feature>
<dbReference type="Gene3D" id="3.90.550.10">
    <property type="entry name" value="Spore Coat Polysaccharide Biosynthesis Protein SpsA, Chain A"/>
    <property type="match status" value="1"/>
</dbReference>
<evidence type="ECO:0000313" key="16">
    <source>
        <dbReference type="EMBL" id="CAK8686099.1"/>
    </source>
</evidence>
<dbReference type="InterPro" id="IPR029044">
    <property type="entry name" value="Nucleotide-diphossugar_trans"/>
</dbReference>
<evidence type="ECO:0000256" key="1">
    <source>
        <dbReference type="ARBA" id="ARBA00001936"/>
    </source>
</evidence>
<evidence type="ECO:0000256" key="8">
    <source>
        <dbReference type="ARBA" id="ARBA00022968"/>
    </source>
</evidence>
<keyword evidence="14" id="KW-0808">Transferase</keyword>
<proteinExistence type="inferred from homology"/>
<gene>
    <name evidence="16" type="ORF">CVLEPA_LOCUS18008</name>
</gene>
<dbReference type="EC" id="2.4.1.-" evidence="14"/>
<keyword evidence="17" id="KW-1185">Reference proteome</keyword>
<dbReference type="InterPro" id="IPR035992">
    <property type="entry name" value="Ricin_B-like_lectins"/>
</dbReference>
<keyword evidence="14" id="KW-0328">Glycosyltransferase</keyword>
<dbReference type="InterPro" id="IPR000772">
    <property type="entry name" value="Ricin_B_lectin"/>
</dbReference>
<evidence type="ECO:0000313" key="17">
    <source>
        <dbReference type="Proteomes" id="UP001642483"/>
    </source>
</evidence>
<protein>
    <recommendedName>
        <fullName evidence="5 14">Polypeptide N-acetylgalactosaminyltransferase</fullName>
        <ecNumber evidence="14">2.4.1.-</ecNumber>
    </recommendedName>
    <alternativeName>
        <fullName evidence="14">Protein-UDP acetylgalactosaminyltransferase</fullName>
    </alternativeName>
</protein>
<evidence type="ECO:0000259" key="15">
    <source>
        <dbReference type="SMART" id="SM00458"/>
    </source>
</evidence>
<dbReference type="SUPFAM" id="SSF53448">
    <property type="entry name" value="Nucleotide-diphospho-sugar transferases"/>
    <property type="match status" value="1"/>
</dbReference>
<evidence type="ECO:0000256" key="7">
    <source>
        <dbReference type="ARBA" id="ARBA00022734"/>
    </source>
</evidence>
<dbReference type="EMBL" id="CAWYQH010000101">
    <property type="protein sequence ID" value="CAK8686099.1"/>
    <property type="molecule type" value="Genomic_DNA"/>
</dbReference>
<dbReference type="InterPro" id="IPR001173">
    <property type="entry name" value="Glyco_trans_2-like"/>
</dbReference>